<sequence length="68" mass="7359">MTPTPRSMLDHKRWAAELTETLPVVATTIAPDTLAVLDAVLAKRFGREVADDVLRTVDRAIASGSGKR</sequence>
<accession>A0ABW3QP28</accession>
<gene>
    <name evidence="1" type="ORF">ACFQ3T_02170</name>
</gene>
<name>A0ABW3QP28_9PSEU</name>
<evidence type="ECO:0000313" key="2">
    <source>
        <dbReference type="Proteomes" id="UP001597168"/>
    </source>
</evidence>
<reference evidence="2" key="1">
    <citation type="journal article" date="2019" name="Int. J. Syst. Evol. Microbiol.">
        <title>The Global Catalogue of Microorganisms (GCM) 10K type strain sequencing project: providing services to taxonomists for standard genome sequencing and annotation.</title>
        <authorList>
            <consortium name="The Broad Institute Genomics Platform"/>
            <consortium name="The Broad Institute Genome Sequencing Center for Infectious Disease"/>
            <person name="Wu L."/>
            <person name="Ma J."/>
        </authorList>
    </citation>
    <scope>NUCLEOTIDE SEQUENCE [LARGE SCALE GENOMIC DNA]</scope>
    <source>
        <strain evidence="2">CCUG 60214</strain>
    </source>
</reference>
<dbReference type="EMBL" id="JBHTLK010000005">
    <property type="protein sequence ID" value="MFD1145925.1"/>
    <property type="molecule type" value="Genomic_DNA"/>
</dbReference>
<dbReference type="Proteomes" id="UP001597168">
    <property type="component" value="Unassembled WGS sequence"/>
</dbReference>
<proteinExistence type="predicted"/>
<evidence type="ECO:0000313" key="1">
    <source>
        <dbReference type="EMBL" id="MFD1145925.1"/>
    </source>
</evidence>
<organism evidence="1 2">
    <name type="scientific">Saccharothrix hoggarensis</name>
    <dbReference type="NCBI Taxonomy" id="913853"/>
    <lineage>
        <taxon>Bacteria</taxon>
        <taxon>Bacillati</taxon>
        <taxon>Actinomycetota</taxon>
        <taxon>Actinomycetes</taxon>
        <taxon>Pseudonocardiales</taxon>
        <taxon>Pseudonocardiaceae</taxon>
        <taxon>Saccharothrix</taxon>
    </lineage>
</organism>
<protein>
    <submittedName>
        <fullName evidence="1">Uncharacterized protein</fullName>
    </submittedName>
</protein>
<comment type="caution">
    <text evidence="1">The sequence shown here is derived from an EMBL/GenBank/DDBJ whole genome shotgun (WGS) entry which is preliminary data.</text>
</comment>
<keyword evidence="2" id="KW-1185">Reference proteome</keyword>
<dbReference type="RefSeq" id="WP_380719146.1">
    <property type="nucleotide sequence ID" value="NZ_JBHTLK010000005.1"/>
</dbReference>